<comment type="pathway">
    <text evidence="3">Sphingolipid metabolism.</text>
</comment>
<organism evidence="16 17">
    <name type="scientific">Paragonimus skrjabini miyazakii</name>
    <dbReference type="NCBI Taxonomy" id="59628"/>
    <lineage>
        <taxon>Eukaryota</taxon>
        <taxon>Metazoa</taxon>
        <taxon>Spiralia</taxon>
        <taxon>Lophotrochozoa</taxon>
        <taxon>Platyhelminthes</taxon>
        <taxon>Trematoda</taxon>
        <taxon>Digenea</taxon>
        <taxon>Plagiorchiida</taxon>
        <taxon>Troglotremata</taxon>
        <taxon>Troglotrematidae</taxon>
        <taxon>Paragonimus</taxon>
    </lineage>
</organism>
<evidence type="ECO:0000259" key="15">
    <source>
        <dbReference type="Pfam" id="PF03372"/>
    </source>
</evidence>
<dbReference type="AlphaFoldDB" id="A0A8S9Z3U1"/>
<dbReference type="PANTHER" id="PTHR16320:SF24">
    <property type="entry name" value="PHOSPHODIESTERASE, PUTATIVE-RELATED"/>
    <property type="match status" value="1"/>
</dbReference>
<keyword evidence="7" id="KW-0479">Metal-binding</keyword>
<keyword evidence="13 14" id="KW-0472">Membrane</keyword>
<keyword evidence="10" id="KW-0746">Sphingolipid metabolism</keyword>
<dbReference type="InterPro" id="IPR005135">
    <property type="entry name" value="Endo/exonuclease/phosphatase"/>
</dbReference>
<evidence type="ECO:0000256" key="12">
    <source>
        <dbReference type="ARBA" id="ARBA00023098"/>
    </source>
</evidence>
<evidence type="ECO:0000256" key="10">
    <source>
        <dbReference type="ARBA" id="ARBA00022919"/>
    </source>
</evidence>
<reference evidence="16" key="1">
    <citation type="submission" date="2019-07" db="EMBL/GenBank/DDBJ databases">
        <title>Annotation for the trematode Paragonimus miyazaki's.</title>
        <authorList>
            <person name="Choi Y.-J."/>
        </authorList>
    </citation>
    <scope>NUCLEOTIDE SEQUENCE</scope>
    <source>
        <strain evidence="16">Japan</strain>
    </source>
</reference>
<keyword evidence="11 14" id="KW-1133">Transmembrane helix</keyword>
<evidence type="ECO:0000256" key="13">
    <source>
        <dbReference type="ARBA" id="ARBA00023136"/>
    </source>
</evidence>
<evidence type="ECO:0000256" key="14">
    <source>
        <dbReference type="SAM" id="Phobius"/>
    </source>
</evidence>
<evidence type="ECO:0000256" key="2">
    <source>
        <dbReference type="ARBA" id="ARBA00004760"/>
    </source>
</evidence>
<name>A0A8S9Z3U1_9TREM</name>
<comment type="caution">
    <text evidence="16">The sequence shown here is derived from an EMBL/GenBank/DDBJ whole genome shotgun (WGS) entry which is preliminary data.</text>
</comment>
<dbReference type="PANTHER" id="PTHR16320">
    <property type="entry name" value="SPHINGOMYELINASE FAMILY MEMBER"/>
    <property type="match status" value="1"/>
</dbReference>
<dbReference type="InterPro" id="IPR036691">
    <property type="entry name" value="Endo/exonu/phosph_ase_sf"/>
</dbReference>
<dbReference type="OrthoDB" id="387657at2759"/>
<sequence>MTYTHTVFHYPIQGTMEETFKILTFNCWGVFIPFCTVRKNDRLALLIKRLSEGDYDILLLQEIWTDSDFKLIQTSLKNVYSYANYFHSNLIGTGLCIFSKWPIDAIFMHPYGANGYPHYLHQADWYCGKGIGLARVTSRKGFIINLYVTHLIARYALDRNRDTYDSHRISQLLELMEFIRMTASSADGIIITGDFNLESDTTATKLFRTYLGVSDAWLNNLSVVKDANVKDLELEGCTCDRADNPYRNDEWAKFYGNGERLDYIFYRTGCGPTEPSLKSNCTMLTCQSCWLDLRKVPDEPTGLHYSDHEAVGAQFTLSRVPTDKPIAEPAPLRAVDVDPMMLEISQQIERGFHQCSQARLFHFVCGVLVSLIIMLLLMNSANYNGLGTFFVIISTGILSAVLFMLFWGALVGHTAERRSLENAKLTIRLMISNLRSCQTGVVSKNGGDDGYALVPESSDNM</sequence>
<dbReference type="SUPFAM" id="SSF56219">
    <property type="entry name" value="DNase I-like"/>
    <property type="match status" value="1"/>
</dbReference>
<protein>
    <recommendedName>
        <fullName evidence="5">sphingomyelin phosphodiesterase</fullName>
        <ecNumber evidence="5">3.1.4.12</ecNumber>
    </recommendedName>
</protein>
<dbReference type="InterPro" id="IPR038772">
    <property type="entry name" value="Sph/SMPD2-like"/>
</dbReference>
<gene>
    <name evidence="16" type="ORF">EG68_02063</name>
</gene>
<dbReference type="GO" id="GO:0016020">
    <property type="term" value="C:membrane"/>
    <property type="evidence" value="ECO:0007669"/>
    <property type="project" value="UniProtKB-SubCell"/>
</dbReference>
<dbReference type="Proteomes" id="UP000822476">
    <property type="component" value="Unassembled WGS sequence"/>
</dbReference>
<evidence type="ECO:0000256" key="3">
    <source>
        <dbReference type="ARBA" id="ARBA00004991"/>
    </source>
</evidence>
<evidence type="ECO:0000256" key="6">
    <source>
        <dbReference type="ARBA" id="ARBA00022692"/>
    </source>
</evidence>
<comment type="subcellular location">
    <subcellularLocation>
        <location evidence="1">Membrane</location>
        <topology evidence="1">Multi-pass membrane protein</topology>
    </subcellularLocation>
</comment>
<evidence type="ECO:0000256" key="1">
    <source>
        <dbReference type="ARBA" id="ARBA00004141"/>
    </source>
</evidence>
<keyword evidence="8" id="KW-0378">Hydrolase</keyword>
<dbReference type="EC" id="3.1.4.12" evidence="5"/>
<evidence type="ECO:0000256" key="5">
    <source>
        <dbReference type="ARBA" id="ARBA00012369"/>
    </source>
</evidence>
<accession>A0A8S9Z3U1</accession>
<evidence type="ECO:0000256" key="11">
    <source>
        <dbReference type="ARBA" id="ARBA00022989"/>
    </source>
</evidence>
<dbReference type="Pfam" id="PF03372">
    <property type="entry name" value="Exo_endo_phos"/>
    <property type="match status" value="1"/>
</dbReference>
<dbReference type="Gene3D" id="3.60.10.10">
    <property type="entry name" value="Endonuclease/exonuclease/phosphatase"/>
    <property type="match status" value="1"/>
</dbReference>
<dbReference type="EMBL" id="JTDE01000821">
    <property type="protein sequence ID" value="KAF7260270.1"/>
    <property type="molecule type" value="Genomic_DNA"/>
</dbReference>
<keyword evidence="6 14" id="KW-0812">Transmembrane</keyword>
<dbReference type="GO" id="GO:0006665">
    <property type="term" value="P:sphingolipid metabolic process"/>
    <property type="evidence" value="ECO:0007669"/>
    <property type="project" value="UniProtKB-KW"/>
</dbReference>
<evidence type="ECO:0000313" key="17">
    <source>
        <dbReference type="Proteomes" id="UP000822476"/>
    </source>
</evidence>
<evidence type="ECO:0000256" key="4">
    <source>
        <dbReference type="ARBA" id="ARBA00006335"/>
    </source>
</evidence>
<keyword evidence="12" id="KW-0443">Lipid metabolism</keyword>
<keyword evidence="9" id="KW-0460">Magnesium</keyword>
<evidence type="ECO:0000256" key="7">
    <source>
        <dbReference type="ARBA" id="ARBA00022723"/>
    </source>
</evidence>
<evidence type="ECO:0000256" key="8">
    <source>
        <dbReference type="ARBA" id="ARBA00022801"/>
    </source>
</evidence>
<feature type="transmembrane region" description="Helical" evidence="14">
    <location>
        <begin position="389"/>
        <end position="410"/>
    </location>
</feature>
<evidence type="ECO:0000313" key="16">
    <source>
        <dbReference type="EMBL" id="KAF7260270.1"/>
    </source>
</evidence>
<comment type="pathway">
    <text evidence="2">Lipid metabolism; sphingolipid metabolism.</text>
</comment>
<feature type="transmembrane region" description="Helical" evidence="14">
    <location>
        <begin position="360"/>
        <end position="377"/>
    </location>
</feature>
<dbReference type="GO" id="GO:0004767">
    <property type="term" value="F:sphingomyelin phosphodiesterase activity"/>
    <property type="evidence" value="ECO:0007669"/>
    <property type="project" value="UniProtKB-EC"/>
</dbReference>
<keyword evidence="17" id="KW-1185">Reference proteome</keyword>
<dbReference type="GO" id="GO:0046872">
    <property type="term" value="F:metal ion binding"/>
    <property type="evidence" value="ECO:0007669"/>
    <property type="project" value="UniProtKB-KW"/>
</dbReference>
<proteinExistence type="inferred from homology"/>
<comment type="similarity">
    <text evidence="4">Belongs to the neutral sphingomyelinase family.</text>
</comment>
<evidence type="ECO:0000256" key="9">
    <source>
        <dbReference type="ARBA" id="ARBA00022842"/>
    </source>
</evidence>
<feature type="domain" description="Endonuclease/exonuclease/phosphatase" evidence="15">
    <location>
        <begin position="23"/>
        <end position="269"/>
    </location>
</feature>